<dbReference type="SUPFAM" id="SSF55874">
    <property type="entry name" value="ATPase domain of HSP90 chaperone/DNA topoisomerase II/histidine kinase"/>
    <property type="match status" value="1"/>
</dbReference>
<dbReference type="SUPFAM" id="SSF47384">
    <property type="entry name" value="Homodimeric domain of signal transducing histidine kinase"/>
    <property type="match status" value="1"/>
</dbReference>
<organism evidence="8 9">
    <name type="scientific">Candidatus Tenderia electrophaga</name>
    <dbReference type="NCBI Taxonomy" id="1748243"/>
    <lineage>
        <taxon>Bacteria</taxon>
        <taxon>Pseudomonadati</taxon>
        <taxon>Pseudomonadota</taxon>
        <taxon>Gammaproteobacteria</taxon>
        <taxon>Candidatus Tenderiales</taxon>
        <taxon>Candidatus Tenderiaceae</taxon>
        <taxon>Candidatus Tenderia</taxon>
    </lineage>
</organism>
<dbReference type="SMART" id="SM00086">
    <property type="entry name" value="PAC"/>
    <property type="match status" value="3"/>
</dbReference>
<evidence type="ECO:0000256" key="2">
    <source>
        <dbReference type="ARBA" id="ARBA00012438"/>
    </source>
</evidence>
<dbReference type="InterPro" id="IPR003594">
    <property type="entry name" value="HATPase_dom"/>
</dbReference>
<feature type="domain" description="PAS" evidence="6">
    <location>
        <begin position="1"/>
        <end position="33"/>
    </location>
</feature>
<dbReference type="InterPro" id="IPR001610">
    <property type="entry name" value="PAC"/>
</dbReference>
<evidence type="ECO:0000259" key="7">
    <source>
        <dbReference type="PROSITE" id="PS50113"/>
    </source>
</evidence>
<evidence type="ECO:0000313" key="8">
    <source>
        <dbReference type="EMBL" id="ALP52942.1"/>
    </source>
</evidence>
<dbReference type="GO" id="GO:0000155">
    <property type="term" value="F:phosphorelay sensor kinase activity"/>
    <property type="evidence" value="ECO:0007669"/>
    <property type="project" value="InterPro"/>
</dbReference>
<gene>
    <name evidence="8" type="ORF">Tel_07125</name>
</gene>
<sequence length="642" mass="72452">MDGVIMMESDGTVFAFNPAAARIFGYPAEQIIGCNVNELVPAPHKGQHDIYLEKYLHGGESNLVGKGVRELMAQHRDGHTLPVELAISEALINGRRMFIGIVRDISKRKQADEAMRLERERFELAMRGSTDGLWDWNLLTNEVYYSPRWKEMLGYKDEELANSVKSWSEHIHDEDLPRALRTVDAYVGGEIDEYHIEYRMYHKQGMDVDILSRAILLCDEAGKPLRLIGTHVDITQQKQMEALLRESEKRFRTIFDSAQDAMMLLDDNGFVDCNPATLKMFGCVDRKDFTRLHPADLSPPRQPDGADSLNQANEQIAIALQEGKHFFEWRHRRNNGEEFSAEVLLSAMKLSGRRVLHATVRDISARKAAEKKLKEAQAQLLQSEKLASIGQLAAGVAHEINNPVGYVNSNLGSLKRYIKDLLALAQQYEALESQLPDNKAKRALISSKERLDIEFLKQDLDDLIQESLEGIDRVKQIVRDLKDFSHVDEATWEIADVHHGINSTLNIVHNELKYKAEVIKEYGELPTIYCLPSQLNQVFMNLLVNAGHALQDKGKIFIRTGVQGGDHVWIEIEDTGAGIPPQNLKRIFEPFFTTKEVGKGTGLGLSLAYGIIEKHQGTIEVDSEQGRGTRFRILLPVGRGDT</sequence>
<feature type="domain" description="PAS" evidence="6">
    <location>
        <begin position="118"/>
        <end position="190"/>
    </location>
</feature>
<feature type="coiled-coil region" evidence="4">
    <location>
        <begin position="414"/>
        <end position="466"/>
    </location>
</feature>
<dbReference type="SMART" id="SM00091">
    <property type="entry name" value="PAS"/>
    <property type="match status" value="3"/>
</dbReference>
<evidence type="ECO:0000256" key="3">
    <source>
        <dbReference type="ARBA" id="ARBA00022553"/>
    </source>
</evidence>
<dbReference type="NCBIfam" id="TIGR00229">
    <property type="entry name" value="sensory_box"/>
    <property type="match status" value="3"/>
</dbReference>
<dbReference type="EC" id="2.7.13.3" evidence="2"/>
<dbReference type="CDD" id="cd00082">
    <property type="entry name" value="HisKA"/>
    <property type="match status" value="1"/>
</dbReference>
<dbReference type="STRING" id="1748243.Tel_07125"/>
<reference evidence="8" key="1">
    <citation type="submission" date="2015-10" db="EMBL/GenBank/DDBJ databases">
        <title>Description of Candidatus Tenderia electrophaga gen. nov, sp. nov., an Uncultivated Electroautotroph from a Biocathode Enrichment.</title>
        <authorList>
            <person name="Eddie B.J."/>
            <person name="Malanoski A.P."/>
            <person name="Wang Z."/>
            <person name="Hall R.J."/>
            <person name="Oh S.D."/>
            <person name="Heiner C."/>
            <person name="Lin B."/>
            <person name="Strycharz-Glaven S.M."/>
        </authorList>
    </citation>
    <scope>NUCLEOTIDE SEQUENCE [LARGE SCALE GENOMIC DNA]</scope>
    <source>
        <strain evidence="8">NRL1</strain>
    </source>
</reference>
<dbReference type="InterPro" id="IPR005467">
    <property type="entry name" value="His_kinase_dom"/>
</dbReference>
<evidence type="ECO:0000259" key="6">
    <source>
        <dbReference type="PROSITE" id="PS50112"/>
    </source>
</evidence>
<accession>A0A0S2TCS0</accession>
<keyword evidence="9" id="KW-1185">Reference proteome</keyword>
<dbReference type="Gene3D" id="3.30.565.10">
    <property type="entry name" value="Histidine kinase-like ATPase, C-terminal domain"/>
    <property type="match status" value="1"/>
</dbReference>
<evidence type="ECO:0000256" key="1">
    <source>
        <dbReference type="ARBA" id="ARBA00000085"/>
    </source>
</evidence>
<feature type="domain" description="Histidine kinase" evidence="5">
    <location>
        <begin position="395"/>
        <end position="639"/>
    </location>
</feature>
<feature type="domain" description="PAC" evidence="7">
    <location>
        <begin position="194"/>
        <end position="246"/>
    </location>
</feature>
<keyword evidence="4" id="KW-0175">Coiled coil</keyword>
<keyword evidence="3" id="KW-0597">Phosphoprotein</keyword>
<dbReference type="InterPro" id="IPR035965">
    <property type="entry name" value="PAS-like_dom_sf"/>
</dbReference>
<dbReference type="Pfam" id="PF02518">
    <property type="entry name" value="HATPase_c"/>
    <property type="match status" value="1"/>
</dbReference>
<dbReference type="Pfam" id="PF08447">
    <property type="entry name" value="PAS_3"/>
    <property type="match status" value="1"/>
</dbReference>
<dbReference type="KEGG" id="tee:Tel_07125"/>
<dbReference type="PRINTS" id="PR00344">
    <property type="entry name" value="BCTRLSENSOR"/>
</dbReference>
<dbReference type="InterPro" id="IPR000700">
    <property type="entry name" value="PAS-assoc_C"/>
</dbReference>
<dbReference type="InterPro" id="IPR004358">
    <property type="entry name" value="Sig_transdc_His_kin-like_C"/>
</dbReference>
<dbReference type="PANTHER" id="PTHR43065">
    <property type="entry name" value="SENSOR HISTIDINE KINASE"/>
    <property type="match status" value="1"/>
</dbReference>
<dbReference type="InterPro" id="IPR013655">
    <property type="entry name" value="PAS_fold_3"/>
</dbReference>
<dbReference type="InterPro" id="IPR036097">
    <property type="entry name" value="HisK_dim/P_sf"/>
</dbReference>
<dbReference type="EMBL" id="CP013099">
    <property type="protein sequence ID" value="ALP52942.1"/>
    <property type="molecule type" value="Genomic_DNA"/>
</dbReference>
<dbReference type="InterPro" id="IPR036890">
    <property type="entry name" value="HATPase_C_sf"/>
</dbReference>
<dbReference type="PROSITE" id="PS50113">
    <property type="entry name" value="PAC"/>
    <property type="match status" value="1"/>
</dbReference>
<proteinExistence type="predicted"/>
<dbReference type="Proteomes" id="UP000055136">
    <property type="component" value="Chromosome"/>
</dbReference>
<dbReference type="Gene3D" id="3.30.450.20">
    <property type="entry name" value="PAS domain"/>
    <property type="match status" value="3"/>
</dbReference>
<dbReference type="Gene3D" id="1.10.287.130">
    <property type="match status" value="1"/>
</dbReference>
<comment type="catalytic activity">
    <reaction evidence="1">
        <text>ATP + protein L-histidine = ADP + protein N-phospho-L-histidine.</text>
        <dbReference type="EC" id="2.7.13.3"/>
    </reaction>
</comment>
<dbReference type="InterPro" id="IPR000014">
    <property type="entry name" value="PAS"/>
</dbReference>
<dbReference type="AlphaFoldDB" id="A0A0S2TCS0"/>
<dbReference type="SMART" id="SM00387">
    <property type="entry name" value="HATPase_c"/>
    <property type="match status" value="1"/>
</dbReference>
<evidence type="ECO:0000313" key="9">
    <source>
        <dbReference type="Proteomes" id="UP000055136"/>
    </source>
</evidence>
<dbReference type="CDD" id="cd00130">
    <property type="entry name" value="PAS"/>
    <property type="match status" value="3"/>
</dbReference>
<protein>
    <recommendedName>
        <fullName evidence="2">histidine kinase</fullName>
        <ecNumber evidence="2">2.7.13.3</ecNumber>
    </recommendedName>
</protein>
<name>A0A0S2TCS0_9GAMM</name>
<dbReference type="InterPro" id="IPR003661">
    <property type="entry name" value="HisK_dim/P_dom"/>
</dbReference>
<dbReference type="Pfam" id="PF13426">
    <property type="entry name" value="PAS_9"/>
    <property type="match status" value="2"/>
</dbReference>
<evidence type="ECO:0000256" key="4">
    <source>
        <dbReference type="SAM" id="Coils"/>
    </source>
</evidence>
<dbReference type="PANTHER" id="PTHR43065:SF50">
    <property type="entry name" value="HISTIDINE KINASE"/>
    <property type="match status" value="1"/>
</dbReference>
<evidence type="ECO:0000259" key="5">
    <source>
        <dbReference type="PROSITE" id="PS50109"/>
    </source>
</evidence>
<dbReference type="PROSITE" id="PS50109">
    <property type="entry name" value="HIS_KIN"/>
    <property type="match status" value="1"/>
</dbReference>
<dbReference type="PROSITE" id="PS50112">
    <property type="entry name" value="PAS"/>
    <property type="match status" value="2"/>
</dbReference>
<dbReference type="SUPFAM" id="SSF55785">
    <property type="entry name" value="PYP-like sensor domain (PAS domain)"/>
    <property type="match status" value="3"/>
</dbReference>